<dbReference type="GO" id="GO:0016491">
    <property type="term" value="F:oxidoreductase activity"/>
    <property type="evidence" value="ECO:0007669"/>
    <property type="project" value="InterPro"/>
</dbReference>
<name>A0A9N9G157_9GLOM</name>
<accession>A0A9N9G157</accession>
<comment type="caution">
    <text evidence="2">The sequence shown here is derived from an EMBL/GenBank/DDBJ whole genome shotgun (WGS) entry which is preliminary data.</text>
</comment>
<evidence type="ECO:0000259" key="1">
    <source>
        <dbReference type="Pfam" id="PF04116"/>
    </source>
</evidence>
<feature type="domain" description="Fatty acid hydroxylase" evidence="1">
    <location>
        <begin position="4"/>
        <end position="47"/>
    </location>
</feature>
<keyword evidence="3" id="KW-1185">Reference proteome</keyword>
<dbReference type="AlphaFoldDB" id="A0A9N9G157"/>
<sequence>MYMMYTHIGQYLSSGSFINGAAHHTLHHLYFNYNYGQYFTIWDKIGGSHRFPSEEQFDTKKKRDKKVWEKQAGEVDNFD</sequence>
<feature type="non-terminal residue" evidence="2">
    <location>
        <position position="1"/>
    </location>
</feature>
<reference evidence="2" key="1">
    <citation type="submission" date="2021-06" db="EMBL/GenBank/DDBJ databases">
        <authorList>
            <person name="Kallberg Y."/>
            <person name="Tangrot J."/>
            <person name="Rosling A."/>
        </authorList>
    </citation>
    <scope>NUCLEOTIDE SEQUENCE</scope>
    <source>
        <strain evidence="2">IN212</strain>
    </source>
</reference>
<dbReference type="GO" id="GO:0005506">
    <property type="term" value="F:iron ion binding"/>
    <property type="evidence" value="ECO:0007669"/>
    <property type="project" value="InterPro"/>
</dbReference>
<evidence type="ECO:0000313" key="2">
    <source>
        <dbReference type="EMBL" id="CAG8572168.1"/>
    </source>
</evidence>
<gene>
    <name evidence="2" type="ORF">RFULGI_LOCUS5504</name>
</gene>
<feature type="non-terminal residue" evidence="2">
    <location>
        <position position="79"/>
    </location>
</feature>
<dbReference type="InterPro" id="IPR006694">
    <property type="entry name" value="Fatty_acid_hydroxylase"/>
</dbReference>
<dbReference type="Pfam" id="PF04116">
    <property type="entry name" value="FA_hydroxylase"/>
    <property type="match status" value="1"/>
</dbReference>
<dbReference type="EMBL" id="CAJVPZ010006315">
    <property type="protein sequence ID" value="CAG8572168.1"/>
    <property type="molecule type" value="Genomic_DNA"/>
</dbReference>
<evidence type="ECO:0000313" key="3">
    <source>
        <dbReference type="Proteomes" id="UP000789396"/>
    </source>
</evidence>
<organism evidence="2 3">
    <name type="scientific">Racocetra fulgida</name>
    <dbReference type="NCBI Taxonomy" id="60492"/>
    <lineage>
        <taxon>Eukaryota</taxon>
        <taxon>Fungi</taxon>
        <taxon>Fungi incertae sedis</taxon>
        <taxon>Mucoromycota</taxon>
        <taxon>Glomeromycotina</taxon>
        <taxon>Glomeromycetes</taxon>
        <taxon>Diversisporales</taxon>
        <taxon>Gigasporaceae</taxon>
        <taxon>Racocetra</taxon>
    </lineage>
</organism>
<dbReference type="Proteomes" id="UP000789396">
    <property type="component" value="Unassembled WGS sequence"/>
</dbReference>
<proteinExistence type="predicted"/>
<dbReference type="OrthoDB" id="6354873at2759"/>
<protein>
    <submittedName>
        <fullName evidence="2">18625_t:CDS:1</fullName>
    </submittedName>
</protein>
<dbReference type="GO" id="GO:0008610">
    <property type="term" value="P:lipid biosynthetic process"/>
    <property type="evidence" value="ECO:0007669"/>
    <property type="project" value="InterPro"/>
</dbReference>